<evidence type="ECO:0000256" key="1">
    <source>
        <dbReference type="SAM" id="Phobius"/>
    </source>
</evidence>
<gene>
    <name evidence="2" type="ORF">ACFSKW_50260</name>
</gene>
<dbReference type="Proteomes" id="UP001597368">
    <property type="component" value="Unassembled WGS sequence"/>
</dbReference>
<sequence length="117" mass="12191">MFLRIAIIAQTVALLLQAVTAGLLLASPGGWMSHRATAPGVVVTVLLCLIAALVSRRIGAILPAAGMLVMTLAQMALGMAQVKSLHVPLGVLMFGVSMVQLTRAWSVSRTETASPSR</sequence>
<feature type="transmembrane region" description="Helical" evidence="1">
    <location>
        <begin position="36"/>
        <end position="54"/>
    </location>
</feature>
<evidence type="ECO:0000313" key="3">
    <source>
        <dbReference type="Proteomes" id="UP001597368"/>
    </source>
</evidence>
<name>A0ABW4TFY7_9ACTN</name>
<dbReference type="EMBL" id="JBHUFV010000094">
    <property type="protein sequence ID" value="MFD1939671.1"/>
    <property type="molecule type" value="Genomic_DNA"/>
</dbReference>
<proteinExistence type="predicted"/>
<keyword evidence="3" id="KW-1185">Reference proteome</keyword>
<evidence type="ECO:0000313" key="2">
    <source>
        <dbReference type="EMBL" id="MFD1939671.1"/>
    </source>
</evidence>
<protein>
    <submittedName>
        <fullName evidence="2">Uncharacterized protein</fullName>
    </submittedName>
</protein>
<organism evidence="2 3">
    <name type="scientific">Nonomuraea mangrovi</name>
    <dbReference type="NCBI Taxonomy" id="2316207"/>
    <lineage>
        <taxon>Bacteria</taxon>
        <taxon>Bacillati</taxon>
        <taxon>Actinomycetota</taxon>
        <taxon>Actinomycetes</taxon>
        <taxon>Streptosporangiales</taxon>
        <taxon>Streptosporangiaceae</taxon>
        <taxon>Nonomuraea</taxon>
    </lineage>
</organism>
<keyword evidence="1" id="KW-0472">Membrane</keyword>
<feature type="transmembrane region" description="Helical" evidence="1">
    <location>
        <begin position="61"/>
        <end position="80"/>
    </location>
</feature>
<dbReference type="RefSeq" id="WP_379582156.1">
    <property type="nucleotide sequence ID" value="NZ_JBHUFV010000094.1"/>
</dbReference>
<keyword evidence="1" id="KW-0812">Transmembrane</keyword>
<reference evidence="3" key="1">
    <citation type="journal article" date="2019" name="Int. J. Syst. Evol. Microbiol.">
        <title>The Global Catalogue of Microorganisms (GCM) 10K type strain sequencing project: providing services to taxonomists for standard genome sequencing and annotation.</title>
        <authorList>
            <consortium name="The Broad Institute Genomics Platform"/>
            <consortium name="The Broad Institute Genome Sequencing Center for Infectious Disease"/>
            <person name="Wu L."/>
            <person name="Ma J."/>
        </authorList>
    </citation>
    <scope>NUCLEOTIDE SEQUENCE [LARGE SCALE GENOMIC DNA]</scope>
    <source>
        <strain evidence="3">ICMP 6774ER</strain>
    </source>
</reference>
<accession>A0ABW4TFY7</accession>
<keyword evidence="1" id="KW-1133">Transmembrane helix</keyword>
<comment type="caution">
    <text evidence="2">The sequence shown here is derived from an EMBL/GenBank/DDBJ whole genome shotgun (WGS) entry which is preliminary data.</text>
</comment>
<feature type="transmembrane region" description="Helical" evidence="1">
    <location>
        <begin position="86"/>
        <end position="107"/>
    </location>
</feature>